<accession>A0AAW0LHH4</accession>
<proteinExistence type="predicted"/>
<keyword evidence="1" id="KW-0732">Signal</keyword>
<dbReference type="PROSITE" id="PS00061">
    <property type="entry name" value="ADH_SHORT"/>
    <property type="match status" value="1"/>
</dbReference>
<dbReference type="AlphaFoldDB" id="A0AAW0LHH4"/>
<dbReference type="Gene3D" id="3.40.50.720">
    <property type="entry name" value="NAD(P)-binding Rossmann-like Domain"/>
    <property type="match status" value="1"/>
</dbReference>
<evidence type="ECO:0000256" key="1">
    <source>
        <dbReference type="SAM" id="SignalP"/>
    </source>
</evidence>
<dbReference type="InterPro" id="IPR036291">
    <property type="entry name" value="NAD(P)-bd_dom_sf"/>
</dbReference>
<comment type="caution">
    <text evidence="2">The sequence shown here is derived from an EMBL/GenBank/DDBJ whole genome shotgun (WGS) entry which is preliminary data.</text>
</comment>
<dbReference type="PRINTS" id="PR00081">
    <property type="entry name" value="GDHRDH"/>
</dbReference>
<feature type="signal peptide" evidence="1">
    <location>
        <begin position="1"/>
        <end position="20"/>
    </location>
</feature>
<dbReference type="InterPro" id="IPR002347">
    <property type="entry name" value="SDR_fam"/>
</dbReference>
<sequence>MAPTKKGSILFTSSMALVLADDIQHSYVASKHAMVGMAKNLSTNKGFDYILKCQTRPLLIKKNSYIWGVAWGMKAIPMDQRFCVLTDERMRQNSRKGCSPKSAYHLVN</sequence>
<evidence type="ECO:0000313" key="2">
    <source>
        <dbReference type="EMBL" id="KAK7851057.1"/>
    </source>
</evidence>
<dbReference type="InterPro" id="IPR020904">
    <property type="entry name" value="Sc_DH/Rdtase_CS"/>
</dbReference>
<keyword evidence="3" id="KW-1185">Reference proteome</keyword>
<protein>
    <submittedName>
        <fullName evidence="2">Uncharacterized protein</fullName>
    </submittedName>
</protein>
<reference evidence="2 3" key="1">
    <citation type="journal article" date="2018" name="Sci. Data">
        <title>The draft genome sequence of cork oak.</title>
        <authorList>
            <person name="Ramos A.M."/>
            <person name="Usie A."/>
            <person name="Barbosa P."/>
            <person name="Barros P.M."/>
            <person name="Capote T."/>
            <person name="Chaves I."/>
            <person name="Simoes F."/>
            <person name="Abreu I."/>
            <person name="Carrasquinho I."/>
            <person name="Faro C."/>
            <person name="Guimaraes J.B."/>
            <person name="Mendonca D."/>
            <person name="Nobrega F."/>
            <person name="Rodrigues L."/>
            <person name="Saibo N.J.M."/>
            <person name="Varela M.C."/>
            <person name="Egas C."/>
            <person name="Matos J."/>
            <person name="Miguel C.M."/>
            <person name="Oliveira M.M."/>
            <person name="Ricardo C.P."/>
            <person name="Goncalves S."/>
        </authorList>
    </citation>
    <scope>NUCLEOTIDE SEQUENCE [LARGE SCALE GENOMIC DNA]</scope>
    <source>
        <strain evidence="3">cv. HL8</strain>
    </source>
</reference>
<organism evidence="2 3">
    <name type="scientific">Quercus suber</name>
    <name type="common">Cork oak</name>
    <dbReference type="NCBI Taxonomy" id="58331"/>
    <lineage>
        <taxon>Eukaryota</taxon>
        <taxon>Viridiplantae</taxon>
        <taxon>Streptophyta</taxon>
        <taxon>Embryophyta</taxon>
        <taxon>Tracheophyta</taxon>
        <taxon>Spermatophyta</taxon>
        <taxon>Magnoliopsida</taxon>
        <taxon>eudicotyledons</taxon>
        <taxon>Gunneridae</taxon>
        <taxon>Pentapetalae</taxon>
        <taxon>rosids</taxon>
        <taxon>fabids</taxon>
        <taxon>Fagales</taxon>
        <taxon>Fagaceae</taxon>
        <taxon>Quercus</taxon>
    </lineage>
</organism>
<evidence type="ECO:0000313" key="3">
    <source>
        <dbReference type="Proteomes" id="UP000237347"/>
    </source>
</evidence>
<dbReference type="EMBL" id="PKMF04000092">
    <property type="protein sequence ID" value="KAK7851057.1"/>
    <property type="molecule type" value="Genomic_DNA"/>
</dbReference>
<gene>
    <name evidence="2" type="ORF">CFP56_043145</name>
</gene>
<dbReference type="Proteomes" id="UP000237347">
    <property type="component" value="Unassembled WGS sequence"/>
</dbReference>
<feature type="chain" id="PRO_5043710115" evidence="1">
    <location>
        <begin position="21"/>
        <end position="108"/>
    </location>
</feature>
<dbReference type="SUPFAM" id="SSF51735">
    <property type="entry name" value="NAD(P)-binding Rossmann-fold domains"/>
    <property type="match status" value="1"/>
</dbReference>
<name>A0AAW0LHH4_QUESU</name>